<comment type="caution">
    <text evidence="1">The sequence shown here is derived from an EMBL/GenBank/DDBJ whole genome shotgun (WGS) entry which is preliminary data.</text>
</comment>
<sequence length="43" mass="5036">MKLIEDESVLSQSLAREKSYNQDVFIRYIADYNNLKISQPSLD</sequence>
<organism evidence="1 2">
    <name type="scientific">Sphingobacterium spiritivorum ATCC 33300</name>
    <dbReference type="NCBI Taxonomy" id="525372"/>
    <lineage>
        <taxon>Bacteria</taxon>
        <taxon>Pseudomonadati</taxon>
        <taxon>Bacteroidota</taxon>
        <taxon>Sphingobacteriia</taxon>
        <taxon>Sphingobacteriales</taxon>
        <taxon>Sphingobacteriaceae</taxon>
        <taxon>Sphingobacterium</taxon>
    </lineage>
</organism>
<name>C2G367_SPHSI</name>
<evidence type="ECO:0000313" key="2">
    <source>
        <dbReference type="Proteomes" id="UP000006241"/>
    </source>
</evidence>
<proteinExistence type="predicted"/>
<dbReference type="Proteomes" id="UP000006241">
    <property type="component" value="Unassembled WGS sequence"/>
</dbReference>
<dbReference type="EMBL" id="ACHB01000091">
    <property type="protein sequence ID" value="EEI90436.1"/>
    <property type="molecule type" value="Genomic_DNA"/>
</dbReference>
<accession>C2G367</accession>
<protein>
    <submittedName>
        <fullName evidence="1">Uncharacterized protein</fullName>
    </submittedName>
</protein>
<reference evidence="1 2" key="1">
    <citation type="submission" date="2009-01" db="EMBL/GenBank/DDBJ databases">
        <authorList>
            <person name="Qin X."/>
            <person name="Bachman B."/>
            <person name="Battles P."/>
            <person name="Bell A."/>
            <person name="Bess C."/>
            <person name="Bickham C."/>
            <person name="Chaboub L."/>
            <person name="Chen D."/>
            <person name="Coyle M."/>
            <person name="Deiros D.R."/>
            <person name="Dinh H."/>
            <person name="Forbes L."/>
            <person name="Fowler G."/>
            <person name="Francisco L."/>
            <person name="Fu Q."/>
            <person name="Gubbala S."/>
            <person name="Hale W."/>
            <person name="Han Y."/>
            <person name="Hemphill L."/>
            <person name="Highlander S.K."/>
            <person name="Hirani K."/>
            <person name="Hogues M."/>
            <person name="Jackson L."/>
            <person name="Jakkamsetti A."/>
            <person name="Javaid M."/>
            <person name="Jiang H."/>
            <person name="Korchina V."/>
            <person name="Kovar C."/>
            <person name="Lara F."/>
            <person name="Lee S."/>
            <person name="Mata R."/>
            <person name="Mathew T."/>
            <person name="Moen C."/>
            <person name="Morales K."/>
            <person name="Munidasa M."/>
            <person name="Nazareth L."/>
            <person name="Ngo R."/>
            <person name="Nguyen L."/>
            <person name="Okwuonu G."/>
            <person name="Ongeri F."/>
            <person name="Patil S."/>
            <person name="Petrosino J."/>
            <person name="Pham C."/>
            <person name="Pham P."/>
            <person name="Pu L.-L."/>
            <person name="Puazo M."/>
            <person name="Raj R."/>
            <person name="Reid J."/>
            <person name="Rouhana J."/>
            <person name="Saada N."/>
            <person name="Shang Y."/>
            <person name="Simmons D."/>
            <person name="Thornton R."/>
            <person name="Warren J."/>
            <person name="Weissenberger G."/>
            <person name="Zhang J."/>
            <person name="Zhang L."/>
            <person name="Zhou C."/>
            <person name="Zhu D."/>
            <person name="Muzny D."/>
            <person name="Worley K."/>
            <person name="Gibbs R."/>
        </authorList>
    </citation>
    <scope>NUCLEOTIDE SEQUENCE [LARGE SCALE GENOMIC DNA]</scope>
    <source>
        <strain evidence="1 2">ATCC 33300</strain>
    </source>
</reference>
<evidence type="ECO:0000313" key="1">
    <source>
        <dbReference type="EMBL" id="EEI90436.1"/>
    </source>
</evidence>
<dbReference type="HOGENOM" id="CLU_3239779_0_0_10"/>
<gene>
    <name evidence="1" type="ORF">HMPREF0765_4023</name>
</gene>
<dbReference type="AlphaFoldDB" id="C2G367"/>